<dbReference type="EMBL" id="JALBUT010000001">
    <property type="protein sequence ID" value="MDX8414844.1"/>
    <property type="molecule type" value="Genomic_DNA"/>
</dbReference>
<dbReference type="PROSITE" id="PS01090">
    <property type="entry name" value="TATD_2"/>
    <property type="match status" value="1"/>
</dbReference>
<comment type="similarity">
    <text evidence="1">Belongs to the metallo-dependent hydrolases superfamily. TatD-type hydrolase family.</text>
</comment>
<dbReference type="InterPro" id="IPR015991">
    <property type="entry name" value="TatD/YcfH-like"/>
</dbReference>
<dbReference type="Gene3D" id="3.20.20.140">
    <property type="entry name" value="Metal-dependent hydrolases"/>
    <property type="match status" value="1"/>
</dbReference>
<evidence type="ECO:0000313" key="4">
    <source>
        <dbReference type="EMBL" id="MDX8414844.1"/>
    </source>
</evidence>
<dbReference type="SUPFAM" id="SSF51556">
    <property type="entry name" value="Metallo-dependent hydrolases"/>
    <property type="match status" value="1"/>
</dbReference>
<dbReference type="InterPro" id="IPR018228">
    <property type="entry name" value="DNase_TatD-rel_CS"/>
</dbReference>
<dbReference type="PIRSF" id="PIRSF005902">
    <property type="entry name" value="DNase_TatD"/>
    <property type="match status" value="1"/>
</dbReference>
<dbReference type="Proteomes" id="UP001275932">
    <property type="component" value="Unassembled WGS sequence"/>
</dbReference>
<dbReference type="PROSITE" id="PS01137">
    <property type="entry name" value="TATD_1"/>
    <property type="match status" value="1"/>
</dbReference>
<comment type="caution">
    <text evidence="4">The sequence shown here is derived from an EMBL/GenBank/DDBJ whole genome shotgun (WGS) entry which is preliminary data.</text>
</comment>
<keyword evidence="3 4" id="KW-0378">Hydrolase</keyword>
<reference evidence="4 5" key="1">
    <citation type="submission" date="2022-03" db="EMBL/GenBank/DDBJ databases">
        <title>Novel taxa within the pig intestine.</title>
        <authorList>
            <person name="Wylensek D."/>
            <person name="Bishof K."/>
            <person name="Afrizal A."/>
            <person name="Clavel T."/>
        </authorList>
    </citation>
    <scope>NUCLEOTIDE SEQUENCE [LARGE SCALE GENOMIC DNA]</scope>
    <source>
        <strain evidence="4 5">CLA-KB-P66</strain>
    </source>
</reference>
<evidence type="ECO:0000256" key="1">
    <source>
        <dbReference type="ARBA" id="ARBA00009275"/>
    </source>
</evidence>
<dbReference type="InterPro" id="IPR001130">
    <property type="entry name" value="TatD-like"/>
</dbReference>
<dbReference type="Pfam" id="PF01026">
    <property type="entry name" value="TatD_DNase"/>
    <property type="match status" value="1"/>
</dbReference>
<dbReference type="PANTHER" id="PTHR46124">
    <property type="entry name" value="D-AMINOACYL-TRNA DEACYLASE"/>
    <property type="match status" value="1"/>
</dbReference>
<dbReference type="CDD" id="cd01310">
    <property type="entry name" value="TatD_DNAse"/>
    <property type="match status" value="1"/>
</dbReference>
<name>A0ABU4WE56_9BACT</name>
<organism evidence="4 5">
    <name type="scientific">Intestinicryptomonas porci</name>
    <dbReference type="NCBI Taxonomy" id="2926320"/>
    <lineage>
        <taxon>Bacteria</taxon>
        <taxon>Pseudomonadati</taxon>
        <taxon>Verrucomicrobiota</taxon>
        <taxon>Opitutia</taxon>
        <taxon>Opitutales</taxon>
        <taxon>Intestinicryptomonaceae</taxon>
        <taxon>Intestinicryptomonas</taxon>
    </lineage>
</organism>
<protein>
    <submittedName>
        <fullName evidence="4">TatD family hydrolase</fullName>
    </submittedName>
</protein>
<evidence type="ECO:0000256" key="3">
    <source>
        <dbReference type="ARBA" id="ARBA00022801"/>
    </source>
</evidence>
<evidence type="ECO:0000313" key="5">
    <source>
        <dbReference type="Proteomes" id="UP001275932"/>
    </source>
</evidence>
<keyword evidence="2" id="KW-0479">Metal-binding</keyword>
<keyword evidence="5" id="KW-1185">Reference proteome</keyword>
<evidence type="ECO:0000256" key="2">
    <source>
        <dbReference type="ARBA" id="ARBA00022723"/>
    </source>
</evidence>
<dbReference type="InterPro" id="IPR032466">
    <property type="entry name" value="Metal_Hydrolase"/>
</dbReference>
<proteinExistence type="inferred from homology"/>
<dbReference type="GO" id="GO:0016787">
    <property type="term" value="F:hydrolase activity"/>
    <property type="evidence" value="ECO:0007669"/>
    <property type="project" value="UniProtKB-KW"/>
</dbReference>
<dbReference type="RefSeq" id="WP_370396290.1">
    <property type="nucleotide sequence ID" value="NZ_JALBUT010000001.1"/>
</dbReference>
<dbReference type="PANTHER" id="PTHR46124:SF2">
    <property type="entry name" value="D-AMINOACYL-TRNA DEACYLASE"/>
    <property type="match status" value="1"/>
</dbReference>
<gene>
    <name evidence="4" type="ORF">MOX91_01405</name>
</gene>
<dbReference type="NCBIfam" id="TIGR00010">
    <property type="entry name" value="YchF/TatD family DNA exonuclease"/>
    <property type="match status" value="1"/>
</dbReference>
<accession>A0ABU4WE56</accession>
<sequence length="264" mass="29757">MEFIDTHAHLDAFQTTGELESAIKRAKDANVTRIITCSARKCDWQNFSKIAREHKGCVFWQMGIHPTEIEDGDEEFLESAKDFLKSDMPPVSIGEIGLDFYKFEGSREEFEKMKSRQERLFKAQLEIAKNAGLPVCVHARSAVEEAIKIIDESGFDWGKVVFHCFSGTASQLEMLNSRGGRASFTGIITYKNAEQMRESMLAQGLSKIMFETDCPYLAPVPMRGKPNEPSYIPFIAQKSAELFGISIEEIAEISTKNAREFFGI</sequence>